<feature type="signal peptide" evidence="1">
    <location>
        <begin position="1"/>
        <end position="23"/>
    </location>
</feature>
<organism evidence="2 3">
    <name type="scientific">Knufia fluminis</name>
    <dbReference type="NCBI Taxonomy" id="191047"/>
    <lineage>
        <taxon>Eukaryota</taxon>
        <taxon>Fungi</taxon>
        <taxon>Dikarya</taxon>
        <taxon>Ascomycota</taxon>
        <taxon>Pezizomycotina</taxon>
        <taxon>Eurotiomycetes</taxon>
        <taxon>Chaetothyriomycetidae</taxon>
        <taxon>Chaetothyriales</taxon>
        <taxon>Trichomeriaceae</taxon>
        <taxon>Knufia</taxon>
    </lineage>
</organism>
<dbReference type="Proteomes" id="UP001316803">
    <property type="component" value="Unassembled WGS sequence"/>
</dbReference>
<accession>A0AAN8IMF2</accession>
<evidence type="ECO:0000313" key="3">
    <source>
        <dbReference type="Proteomes" id="UP001316803"/>
    </source>
</evidence>
<dbReference type="AlphaFoldDB" id="A0AAN8IMF2"/>
<sequence>MAPFAAPFAWILLLGGSTPWRNGHHQINSLSDSTTTGSNVVGHPSTKLLVLNPTASVNSLTHNGRRAEGASVGRPPGFLLYQFEHVEINQPMHPGPLTYQSSHVGSDQQTYPDIVAHTFSDVYHPVDPTDPSFLRYFFPENLQTVTDVLDSLLTAIVGGSLRNPHRKDGTDVIQPINIYYLDPLILSNSDGVPQYSYNAYPLCRRGEAVAYVWTPFNVDRAPQPYGLALCQPFFDTWHPLSKVNPSTFSTVIETEYEAIARVGASSPGARILLHELLHYSPLYTNISEQITDVQMVNPHTGQVRSAYGPYFAIKVKTWPSPQGHMNDPTLNADNYVLMALEIYYRGTYDLPEWQDPTPPLDFIDLLSTYAPVNET</sequence>
<keyword evidence="3" id="KW-1185">Reference proteome</keyword>
<proteinExistence type="predicted"/>
<reference evidence="2 3" key="1">
    <citation type="submission" date="2022-12" db="EMBL/GenBank/DDBJ databases">
        <title>Genomic features and morphological characterization of a novel Knufia sp. strain isolated from spacecraft assembly facility.</title>
        <authorList>
            <person name="Teixeira M."/>
            <person name="Chander A.M."/>
            <person name="Stajich J.E."/>
            <person name="Venkateswaran K."/>
        </authorList>
    </citation>
    <scope>NUCLEOTIDE SEQUENCE [LARGE SCALE GENOMIC DNA]</scope>
    <source>
        <strain evidence="2 3">FJI-L2-BK-P2</strain>
    </source>
</reference>
<protein>
    <submittedName>
        <fullName evidence="2">Uncharacterized protein</fullName>
    </submittedName>
</protein>
<gene>
    <name evidence="2" type="ORF">OHC33_005690</name>
</gene>
<dbReference type="EMBL" id="JAKLMC020000012">
    <property type="protein sequence ID" value="KAK5953122.1"/>
    <property type="molecule type" value="Genomic_DNA"/>
</dbReference>
<dbReference type="GO" id="GO:0008237">
    <property type="term" value="F:metallopeptidase activity"/>
    <property type="evidence" value="ECO:0007669"/>
    <property type="project" value="InterPro"/>
</dbReference>
<evidence type="ECO:0000256" key="1">
    <source>
        <dbReference type="SAM" id="SignalP"/>
    </source>
</evidence>
<name>A0AAN8IMF2_9EURO</name>
<feature type="chain" id="PRO_5043031435" evidence="1">
    <location>
        <begin position="24"/>
        <end position="375"/>
    </location>
</feature>
<keyword evidence="1" id="KW-0732">Signal</keyword>
<evidence type="ECO:0000313" key="2">
    <source>
        <dbReference type="EMBL" id="KAK5953122.1"/>
    </source>
</evidence>
<comment type="caution">
    <text evidence="2">The sequence shown here is derived from an EMBL/GenBank/DDBJ whole genome shotgun (WGS) entry which is preliminary data.</text>
</comment>
<dbReference type="Gene3D" id="3.40.390.10">
    <property type="entry name" value="Collagenase (Catalytic Domain)"/>
    <property type="match status" value="1"/>
</dbReference>
<dbReference type="InterPro" id="IPR024079">
    <property type="entry name" value="MetalloPept_cat_dom_sf"/>
</dbReference>